<protein>
    <recommendedName>
        <fullName evidence="2">DUF218 domain-containing protein</fullName>
    </recommendedName>
</protein>
<dbReference type="InterPro" id="IPR003848">
    <property type="entry name" value="DUF218"/>
</dbReference>
<organism evidence="3 4">
    <name type="scientific">Candidatus Nomurabacteria bacterium RIFCSPHIGHO2_01_FULL_40_24b</name>
    <dbReference type="NCBI Taxonomy" id="1801739"/>
    <lineage>
        <taxon>Bacteria</taxon>
        <taxon>Candidatus Nomuraibacteriota</taxon>
    </lineage>
</organism>
<evidence type="ECO:0000256" key="1">
    <source>
        <dbReference type="SAM" id="Phobius"/>
    </source>
</evidence>
<keyword evidence="1" id="KW-0472">Membrane</keyword>
<reference evidence="3 4" key="1">
    <citation type="journal article" date="2016" name="Nat. Commun.">
        <title>Thousands of microbial genomes shed light on interconnected biogeochemical processes in an aquifer system.</title>
        <authorList>
            <person name="Anantharaman K."/>
            <person name="Brown C.T."/>
            <person name="Hug L.A."/>
            <person name="Sharon I."/>
            <person name="Castelle C.J."/>
            <person name="Probst A.J."/>
            <person name="Thomas B.C."/>
            <person name="Singh A."/>
            <person name="Wilkins M.J."/>
            <person name="Karaoz U."/>
            <person name="Brodie E.L."/>
            <person name="Williams K.H."/>
            <person name="Hubbard S.S."/>
            <person name="Banfield J.F."/>
        </authorList>
    </citation>
    <scope>NUCLEOTIDE SEQUENCE [LARGE SCALE GENOMIC DNA]</scope>
</reference>
<dbReference type="GO" id="GO:0005886">
    <property type="term" value="C:plasma membrane"/>
    <property type="evidence" value="ECO:0007669"/>
    <property type="project" value="TreeGrafter"/>
</dbReference>
<accession>A0A1F6V7D7</accession>
<keyword evidence="1" id="KW-1133">Transmembrane helix</keyword>
<evidence type="ECO:0000259" key="2">
    <source>
        <dbReference type="Pfam" id="PF02698"/>
    </source>
</evidence>
<dbReference type="PANTHER" id="PTHR30336">
    <property type="entry name" value="INNER MEMBRANE PROTEIN, PROBABLE PERMEASE"/>
    <property type="match status" value="1"/>
</dbReference>
<gene>
    <name evidence="3" type="ORF">A2647_03415</name>
</gene>
<dbReference type="Proteomes" id="UP000177370">
    <property type="component" value="Unassembled WGS sequence"/>
</dbReference>
<name>A0A1F6V7D7_9BACT</name>
<feature type="transmembrane region" description="Helical" evidence="1">
    <location>
        <begin position="12"/>
        <end position="36"/>
    </location>
</feature>
<keyword evidence="1" id="KW-0812">Transmembrane</keyword>
<sequence>MIKQMSMKFKRYLIFFYWGLGAVLAFIFLTNVVILVSSESRIYENVKDIPEAQTVLIPGAAILPSGKLSTIFEDRVDKAIELYEEKKVSKILVSGDNSTISYNEVSPVRNYLLLKGIPDADIFLDHAGFDTYSTMYRARDIFQVSSIIISTQSFHLPRSVFIARSLGIEVSGIRTDTENVLLKNYVREIFANVKAAMNLMFHREPKYLGDVIPITSDGRNYP</sequence>
<dbReference type="EMBL" id="MFTP01000017">
    <property type="protein sequence ID" value="OGI65502.1"/>
    <property type="molecule type" value="Genomic_DNA"/>
</dbReference>
<dbReference type="Pfam" id="PF02698">
    <property type="entry name" value="DUF218"/>
    <property type="match status" value="1"/>
</dbReference>
<dbReference type="AlphaFoldDB" id="A0A1F6V7D7"/>
<proteinExistence type="predicted"/>
<comment type="caution">
    <text evidence="3">The sequence shown here is derived from an EMBL/GenBank/DDBJ whole genome shotgun (WGS) entry which is preliminary data.</text>
</comment>
<dbReference type="InterPro" id="IPR051599">
    <property type="entry name" value="Cell_Envelope_Assoc"/>
</dbReference>
<feature type="domain" description="DUF218" evidence="2">
    <location>
        <begin position="58"/>
        <end position="175"/>
    </location>
</feature>
<dbReference type="CDD" id="cd06259">
    <property type="entry name" value="YdcF-like"/>
    <property type="match status" value="1"/>
</dbReference>
<evidence type="ECO:0000313" key="3">
    <source>
        <dbReference type="EMBL" id="OGI65502.1"/>
    </source>
</evidence>
<evidence type="ECO:0000313" key="4">
    <source>
        <dbReference type="Proteomes" id="UP000177370"/>
    </source>
</evidence>
<dbReference type="PANTHER" id="PTHR30336:SF6">
    <property type="entry name" value="INTEGRAL MEMBRANE PROTEIN"/>
    <property type="match status" value="1"/>
</dbReference>